<dbReference type="PANTHER" id="PTHR43558:SF6">
    <property type="entry name" value="REDUCTASE, PUTATIVE (AFU_ORTHOLOGUE AFUA_3G10540)-RELATED"/>
    <property type="match status" value="1"/>
</dbReference>
<keyword evidence="2" id="KW-1185">Reference proteome</keyword>
<dbReference type="AlphaFoldDB" id="A0A6A6S7W2"/>
<dbReference type="Proteomes" id="UP000799753">
    <property type="component" value="Unassembled WGS sequence"/>
</dbReference>
<evidence type="ECO:0000313" key="1">
    <source>
        <dbReference type="EMBL" id="KAF2643091.1"/>
    </source>
</evidence>
<evidence type="ECO:0000313" key="2">
    <source>
        <dbReference type="Proteomes" id="UP000799753"/>
    </source>
</evidence>
<sequence length="402" mass="46227">MASSSPTPLPIVPVPHASFISYLTSHPTTHLPELLEPYKQYDAKLREVFAQEPDHPALADPHLNIVPVFAGQEKDIKIRRRDLENESEEEKERYIMGLDEEERREDGSLAVVGGLEEFRTNFSLFGESALADLKWDGVVAAGSSVVSSLLPVPEKYRKSKRVLRQYYHELLAPASDIDLFLYGMSEEEAVKKICEIEKSIKDSILTETTTVRTKNAITIASQYPTRHIQIVLRIYKSVSEILTGFDVDCSCAAYDGKQVWAAPRALTAYMTQCNTVDLTRRSPSYENRLSKYSHRGFEVYWPLLERSRIDPTIFERNFARTVGLARLLVLERLPSKSEREAYMDERRRERGRPPINRSRYFSVQDNIKDKYEDEVAEWVDQEDVSDYRKFPVVANRLPLTNI</sequence>
<dbReference type="EMBL" id="MU006780">
    <property type="protein sequence ID" value="KAF2643091.1"/>
    <property type="molecule type" value="Genomic_DNA"/>
</dbReference>
<dbReference type="OrthoDB" id="539213at2759"/>
<accession>A0A6A6S7W2</accession>
<dbReference type="InterPro" id="IPR053354">
    <property type="entry name" value="MGDG_epimerase"/>
</dbReference>
<dbReference type="PANTHER" id="PTHR43558">
    <property type="entry name" value="REDUCTASE, PUTATIVE (AFU_ORTHOLOGUE AFUA_3G10540)-RELATED"/>
    <property type="match status" value="1"/>
</dbReference>
<dbReference type="Pfam" id="PF26128">
    <property type="entry name" value="Gad2"/>
    <property type="match status" value="1"/>
</dbReference>
<proteinExistence type="predicted"/>
<organism evidence="1 2">
    <name type="scientific">Massarina eburnea CBS 473.64</name>
    <dbReference type="NCBI Taxonomy" id="1395130"/>
    <lineage>
        <taxon>Eukaryota</taxon>
        <taxon>Fungi</taxon>
        <taxon>Dikarya</taxon>
        <taxon>Ascomycota</taxon>
        <taxon>Pezizomycotina</taxon>
        <taxon>Dothideomycetes</taxon>
        <taxon>Pleosporomycetidae</taxon>
        <taxon>Pleosporales</taxon>
        <taxon>Massarineae</taxon>
        <taxon>Massarinaceae</taxon>
        <taxon>Massarina</taxon>
    </lineage>
</organism>
<gene>
    <name evidence="1" type="ORF">P280DRAFT_243784</name>
</gene>
<reference evidence="1" key="1">
    <citation type="journal article" date="2020" name="Stud. Mycol.">
        <title>101 Dothideomycetes genomes: a test case for predicting lifestyles and emergence of pathogens.</title>
        <authorList>
            <person name="Haridas S."/>
            <person name="Albert R."/>
            <person name="Binder M."/>
            <person name="Bloem J."/>
            <person name="Labutti K."/>
            <person name="Salamov A."/>
            <person name="Andreopoulos B."/>
            <person name="Baker S."/>
            <person name="Barry K."/>
            <person name="Bills G."/>
            <person name="Bluhm B."/>
            <person name="Cannon C."/>
            <person name="Castanera R."/>
            <person name="Culley D."/>
            <person name="Daum C."/>
            <person name="Ezra D."/>
            <person name="Gonzalez J."/>
            <person name="Henrissat B."/>
            <person name="Kuo A."/>
            <person name="Liang C."/>
            <person name="Lipzen A."/>
            <person name="Lutzoni F."/>
            <person name="Magnuson J."/>
            <person name="Mondo S."/>
            <person name="Nolan M."/>
            <person name="Ohm R."/>
            <person name="Pangilinan J."/>
            <person name="Park H.-J."/>
            <person name="Ramirez L."/>
            <person name="Alfaro M."/>
            <person name="Sun H."/>
            <person name="Tritt A."/>
            <person name="Yoshinaga Y."/>
            <person name="Zwiers L.-H."/>
            <person name="Turgeon B."/>
            <person name="Goodwin S."/>
            <person name="Spatafora J."/>
            <person name="Crous P."/>
            <person name="Grigoriev I."/>
        </authorList>
    </citation>
    <scope>NUCLEOTIDE SEQUENCE</scope>
    <source>
        <strain evidence="1">CBS 473.64</strain>
    </source>
</reference>
<name>A0A6A6S7W2_9PLEO</name>
<protein>
    <submittedName>
        <fullName evidence="1">Uncharacterized protein</fullName>
    </submittedName>
</protein>